<evidence type="ECO:0000259" key="1">
    <source>
        <dbReference type="Pfam" id="PF06985"/>
    </source>
</evidence>
<reference evidence="2" key="1">
    <citation type="submission" date="2023-06" db="EMBL/GenBank/DDBJ databases">
        <title>Genome-scale phylogeny and comparative genomics of the fungal order Sordariales.</title>
        <authorList>
            <consortium name="Lawrence Berkeley National Laboratory"/>
            <person name="Hensen N."/>
            <person name="Bonometti L."/>
            <person name="Westerberg I."/>
            <person name="Brannstrom I.O."/>
            <person name="Guillou S."/>
            <person name="Cros-Aarteil S."/>
            <person name="Calhoun S."/>
            <person name="Haridas S."/>
            <person name="Kuo A."/>
            <person name="Mondo S."/>
            <person name="Pangilinan J."/>
            <person name="Riley R."/>
            <person name="Labutti K."/>
            <person name="Andreopoulos B."/>
            <person name="Lipzen A."/>
            <person name="Chen C."/>
            <person name="Yanf M."/>
            <person name="Daum C."/>
            <person name="Ng V."/>
            <person name="Clum A."/>
            <person name="Steindorff A."/>
            <person name="Ohm R."/>
            <person name="Martin F."/>
            <person name="Silar P."/>
            <person name="Natvig D."/>
            <person name="Lalanne C."/>
            <person name="Gautier V."/>
            <person name="Ament-Velasquez S.L."/>
            <person name="Kruys A."/>
            <person name="Hutchinson M.I."/>
            <person name="Powell A.J."/>
            <person name="Barry K."/>
            <person name="Miller A.N."/>
            <person name="Grigoriev I.V."/>
            <person name="Debuchy R."/>
            <person name="Gladieux P."/>
            <person name="Thoren M.H."/>
            <person name="Johannesson H."/>
        </authorList>
    </citation>
    <scope>NUCLEOTIDE SEQUENCE</scope>
    <source>
        <strain evidence="2">CBS 606.72</strain>
    </source>
</reference>
<sequence>MSALQSTYSYSPLPSLTSTRLVEFVRTAQPGGSIRIALRTFDLSSLPPFQALSYTWGDPRCPHLDAGRETDYLEAKHVIECGGQRFMVRRNLLDALKMLSTHPDIISPFVWIDAICIDQSNLQERSSQVQMMASIYGAAERVVGWLGPADDTTASALSVVDRLSAVVPQHPRSVADVQDLARRFAAMQLTEADFFAPQSYGQKLGTQCITKADWLAWLALLYRPYFERAWIVQEVTFARRLVLVCGDRAIRWETFASSCFVIMVVPLWLGLLSQEHIRSWLPPGSPEWPRFHRLAEPHGIVTFPLAAFGLAKLRAYSRGLVADDKTQTPANHALRALLEEYRATVASDPRDKLFAFYALADHRKEPFLHPVATGVMVADYQLPVEAVYIRFARLMLLAYGSLRILKSRELDDVRKLKSLPSWVPDWSVMQFPQPMQETCARWEACGRENWVPDGRSLDDPLLSVQGRRVGTVEQVAMSGMDAPPASLQWGSIFSLLQGVPWQRFVDDRLLDANLAPIDNGDGRLDLESLPTRVEVLARTVARDVLGSQTPAPVDSLCNEFLAFAAEKCVRAMGLGSVRPAKGNAWNVKTWRSRLTGRPSAVTAYEFAEDDRRLKPILEVFESEPRGSRFSFEALWERVEEQGNQVAVNGFAAHSSADPLMKACTQFKRQSELSLSCRVVFRTSGGLLLGTGPANTQPGDEVWVLSGADTPVILRPSSRNHRFLGDAYVYGMMNGQALRQFPIVYNLLLE</sequence>
<feature type="domain" description="Heterokaryon incompatibility" evidence="1">
    <location>
        <begin position="49"/>
        <end position="234"/>
    </location>
</feature>
<dbReference type="AlphaFoldDB" id="A0AA39WDT1"/>
<accession>A0AA39WDT1</accession>
<protein>
    <submittedName>
        <fullName evidence="2">Heterokaryon incompatibility protein-domain-containing protein</fullName>
    </submittedName>
</protein>
<dbReference type="InterPro" id="IPR010730">
    <property type="entry name" value="HET"/>
</dbReference>
<organism evidence="2 3">
    <name type="scientific">Immersiella caudata</name>
    <dbReference type="NCBI Taxonomy" id="314043"/>
    <lineage>
        <taxon>Eukaryota</taxon>
        <taxon>Fungi</taxon>
        <taxon>Dikarya</taxon>
        <taxon>Ascomycota</taxon>
        <taxon>Pezizomycotina</taxon>
        <taxon>Sordariomycetes</taxon>
        <taxon>Sordariomycetidae</taxon>
        <taxon>Sordariales</taxon>
        <taxon>Lasiosphaeriaceae</taxon>
        <taxon>Immersiella</taxon>
    </lineage>
</organism>
<keyword evidence="3" id="KW-1185">Reference proteome</keyword>
<dbReference type="PANTHER" id="PTHR24148:SF64">
    <property type="entry name" value="HETEROKARYON INCOMPATIBILITY DOMAIN-CONTAINING PROTEIN"/>
    <property type="match status" value="1"/>
</dbReference>
<proteinExistence type="predicted"/>
<dbReference type="EMBL" id="JAULSU010000006">
    <property type="protein sequence ID" value="KAK0613554.1"/>
    <property type="molecule type" value="Genomic_DNA"/>
</dbReference>
<name>A0AA39WDT1_9PEZI</name>
<dbReference type="InterPro" id="IPR052895">
    <property type="entry name" value="HetReg/Transcr_Mod"/>
</dbReference>
<dbReference type="Proteomes" id="UP001175000">
    <property type="component" value="Unassembled WGS sequence"/>
</dbReference>
<dbReference type="Pfam" id="PF06985">
    <property type="entry name" value="HET"/>
    <property type="match status" value="1"/>
</dbReference>
<dbReference type="PANTHER" id="PTHR24148">
    <property type="entry name" value="ANKYRIN REPEAT DOMAIN-CONTAINING PROTEIN 39 HOMOLOG-RELATED"/>
    <property type="match status" value="1"/>
</dbReference>
<evidence type="ECO:0000313" key="3">
    <source>
        <dbReference type="Proteomes" id="UP001175000"/>
    </source>
</evidence>
<evidence type="ECO:0000313" key="2">
    <source>
        <dbReference type="EMBL" id="KAK0613554.1"/>
    </source>
</evidence>
<comment type="caution">
    <text evidence="2">The sequence shown here is derived from an EMBL/GenBank/DDBJ whole genome shotgun (WGS) entry which is preliminary data.</text>
</comment>
<dbReference type="Pfam" id="PF26639">
    <property type="entry name" value="Het-6_barrel"/>
    <property type="match status" value="1"/>
</dbReference>
<gene>
    <name evidence="2" type="ORF">B0T14DRAFT_569585</name>
</gene>